<evidence type="ECO:0000256" key="1">
    <source>
        <dbReference type="SAM" id="Phobius"/>
    </source>
</evidence>
<dbReference type="Proteomes" id="UP000245996">
    <property type="component" value="Unassembled WGS sequence"/>
</dbReference>
<dbReference type="RefSeq" id="WP_069025159.1">
    <property type="nucleotide sequence ID" value="NZ_CP016889.1"/>
</dbReference>
<evidence type="ECO:0000313" key="2">
    <source>
        <dbReference type="EMBL" id="PWJ83127.1"/>
    </source>
</evidence>
<protein>
    <submittedName>
        <fullName evidence="2">Uncharacterized protein</fullName>
    </submittedName>
</protein>
<feature type="transmembrane region" description="Helical" evidence="1">
    <location>
        <begin position="47"/>
        <end position="64"/>
    </location>
</feature>
<organism evidence="2 3">
    <name type="scientific">Enterobacter agglomerans</name>
    <name type="common">Erwinia herbicola</name>
    <name type="synonym">Pantoea agglomerans</name>
    <dbReference type="NCBI Taxonomy" id="549"/>
    <lineage>
        <taxon>Bacteria</taxon>
        <taxon>Pseudomonadati</taxon>
        <taxon>Pseudomonadota</taxon>
        <taxon>Gammaproteobacteria</taxon>
        <taxon>Enterobacterales</taxon>
        <taxon>Erwiniaceae</taxon>
        <taxon>Pantoea</taxon>
        <taxon>Pantoea agglomerans group</taxon>
    </lineage>
</organism>
<sequence>MQLEKKSKICTWLVELAVMGLCLILNVCFLHSVGILDWGYFDIPENVSGYALYLTSFIGTLVISKRVADFFNAILSKA</sequence>
<dbReference type="AlphaFoldDB" id="A0ABD6XVU9"/>
<feature type="transmembrane region" description="Helical" evidence="1">
    <location>
        <begin position="12"/>
        <end position="35"/>
    </location>
</feature>
<proteinExistence type="predicted"/>
<dbReference type="EMBL" id="QGHE01000001">
    <property type="protein sequence ID" value="PWJ83127.1"/>
    <property type="molecule type" value="Genomic_DNA"/>
</dbReference>
<name>A0ABD6XVU9_ENTAG</name>
<keyword evidence="1" id="KW-0812">Transmembrane</keyword>
<accession>A0ABD6XVU9</accession>
<comment type="caution">
    <text evidence="2">The sequence shown here is derived from an EMBL/GenBank/DDBJ whole genome shotgun (WGS) entry which is preliminary data.</text>
</comment>
<evidence type="ECO:0000313" key="3">
    <source>
        <dbReference type="Proteomes" id="UP000245996"/>
    </source>
</evidence>
<keyword evidence="1" id="KW-1133">Transmembrane helix</keyword>
<gene>
    <name evidence="2" type="ORF">C7430_101698</name>
</gene>
<dbReference type="KEGG" id="pagc:BEE12_00270"/>
<keyword evidence="1" id="KW-0472">Membrane</keyword>
<reference evidence="2 3" key="1">
    <citation type="submission" date="2018-05" db="EMBL/GenBank/DDBJ databases">
        <title>Genomic Encyclopedia of Type Strains, Phase IV (KMG-V): Genome sequencing to study the core and pangenomes of soil and plant-associated prokaryotes.</title>
        <authorList>
            <person name="Whitman W."/>
        </authorList>
    </citation>
    <scope>NUCLEOTIDE SEQUENCE [LARGE SCALE GENOMIC DNA]</scope>
    <source>
        <strain evidence="2 3">PNG 92-11</strain>
    </source>
</reference>